<gene>
    <name evidence="4" type="ORF">EHP00_1851</name>
</gene>
<sequence length="1009" mass="119567">MLNKNMISTDPKNVEHKIEQRIQNIKNQYPITTNPPYNKKQKKKLNKKLRALKEFFFSEISYINDLNIWEKDFRKEILNMKCIPNKDKYFLNEHLFTNLAEIINIHTQILGKLKSLNYQLLCKHNKQNNIEILSQEKYEEECEFVLPLDCDIDCNLIEYASLYITNFTQATNFYLEYIKFLPYSIYEFERISKSNKEFAKEVHNWLLKHKLLQLGVNNFFFRPLTKASRYPILFKAIKKHELNKVNIKLYDEVLEGLENANDLNDLVYSSMQTYLNVYNFMNLITFRLKSQNIFALNLMDKRTKINFNQEVIVKKTIIQFASLKNVVILNTVLLICELRKDQFEKIVVDTEPLFLSKCLITKERLVFFEQADRLEKYWPIYLLQKETLNIKGFYFTDEFSRNATYEKFKLFIKEAQPYNTNHDFNIKRLEEEISTEDNKIHFILEHGSTDIRNISTIYEMSTDLNFEYKGNSREEEVENIPEIEKDVISFKKEKNNKYSKTNKDVQSSDIEWKPSCDLKNKYVGNVLNTTKILNSVFPTKNEEEKKMFEQFYKNKLEEEQKEQERETKENITDSDIYDEEKFSKNLSAANCLSLFTSPGVFYFNFKFSKVEFPGENKKIKIFSSEKGIFKILNGETIKLWNQPAKKIIFDAEHQLLLYQIKDKLYISSFSAESTNLNPREINIEIYDFFFGKDSNSTTIILCTKGDYSFTLLYLLNILVFDDYVSIKFQKNLYVGSNINDIIYFRKKLIVAGKSFEIVDIQTLRIQDFLETYDVYTNSFLNAIDNKKAKTIFQINNDTFLMCFNGVGFYVDATGNLKYTHIHFTWEETGNEFRIYRRWVIVISSNYISFFNLNSGEIEFCKGFKNGKFVSNSEQLKFFNDTGIYTIEIMTKDKEKAYIQNKEVETSRKASLSTVKNENKRDFSKNANSDDLVIKKQSKAHVNSKRKFNTWKKLPKKSEKEEKDTKIYLNQQTGTFESILNAYQEKYKNYRLISLKLVDQENETSNISSE</sequence>
<dbReference type="PANTHER" id="PTHR46572">
    <property type="entry name" value="RHO1 GDP-GTP EXCHANGE PROTEIN 1-RELATED"/>
    <property type="match status" value="1"/>
</dbReference>
<dbReference type="InterPro" id="IPR035899">
    <property type="entry name" value="DBL_dom_sf"/>
</dbReference>
<dbReference type="InterPro" id="IPR000219">
    <property type="entry name" value="DH_dom"/>
</dbReference>
<dbReference type="Proteomes" id="UP000192758">
    <property type="component" value="Unassembled WGS sequence"/>
</dbReference>
<feature type="domain" description="CNH" evidence="3">
    <location>
        <begin position="568"/>
        <end position="876"/>
    </location>
</feature>
<comment type="caution">
    <text evidence="4">The sequence shown here is derived from an EMBL/GenBank/DDBJ whole genome shotgun (WGS) entry which is preliminary data.</text>
</comment>
<dbReference type="OrthoDB" id="2272012at2759"/>
<dbReference type="STRING" id="646526.A0A1W0E6X7"/>
<name>A0A1W0E6X7_9MICR</name>
<dbReference type="Pfam" id="PF00621">
    <property type="entry name" value="RhoGEF"/>
    <property type="match status" value="1"/>
</dbReference>
<dbReference type="AlphaFoldDB" id="A0A1W0E6X7"/>
<keyword evidence="1" id="KW-0344">Guanine-nucleotide releasing factor</keyword>
<evidence type="ECO:0000259" key="3">
    <source>
        <dbReference type="PROSITE" id="PS50219"/>
    </source>
</evidence>
<dbReference type="EMBL" id="MNPJ01000014">
    <property type="protein sequence ID" value="OQS55015.1"/>
    <property type="molecule type" value="Genomic_DNA"/>
</dbReference>
<reference evidence="4 5" key="1">
    <citation type="journal article" date="2017" name="Environ. Microbiol.">
        <title>Decay of the glycolytic pathway and adaptation to intranuclear parasitism within Enterocytozoonidae microsporidia.</title>
        <authorList>
            <person name="Wiredu Boakye D."/>
            <person name="Jaroenlak P."/>
            <person name="Prachumwat A."/>
            <person name="Williams T.A."/>
            <person name="Bateman K.S."/>
            <person name="Itsathitphaisarn O."/>
            <person name="Sritunyalucksana K."/>
            <person name="Paszkiewicz K.H."/>
            <person name="Moore K.A."/>
            <person name="Stentiford G.D."/>
            <person name="Williams B.A."/>
        </authorList>
    </citation>
    <scope>NUCLEOTIDE SEQUENCE [LARGE SCALE GENOMIC DNA]</scope>
    <source>
        <strain evidence="4 5">TH1</strain>
    </source>
</reference>
<protein>
    <recommendedName>
        <fullName evidence="6">DH domain-containing protein</fullName>
    </recommendedName>
</protein>
<dbReference type="InterPro" id="IPR001180">
    <property type="entry name" value="CNH_dom"/>
</dbReference>
<dbReference type="VEuPathDB" id="MicrosporidiaDB:EHP00_1851"/>
<dbReference type="SUPFAM" id="SSF48065">
    <property type="entry name" value="DBL homology domain (DH-domain)"/>
    <property type="match status" value="1"/>
</dbReference>
<organism evidence="4 5">
    <name type="scientific">Ecytonucleospora hepatopenaei</name>
    <dbReference type="NCBI Taxonomy" id="646526"/>
    <lineage>
        <taxon>Eukaryota</taxon>
        <taxon>Fungi</taxon>
        <taxon>Fungi incertae sedis</taxon>
        <taxon>Microsporidia</taxon>
        <taxon>Enterocytozoonidae</taxon>
        <taxon>Ecytonucleospora</taxon>
    </lineage>
</organism>
<keyword evidence="5" id="KW-1185">Reference proteome</keyword>
<dbReference type="PANTHER" id="PTHR46572:SF2">
    <property type="entry name" value="RHO1 GDP-GTP EXCHANGE PROTEIN 1-RELATED"/>
    <property type="match status" value="1"/>
</dbReference>
<accession>A0A1W0E6X7</accession>
<evidence type="ECO:0000313" key="5">
    <source>
        <dbReference type="Proteomes" id="UP000192758"/>
    </source>
</evidence>
<dbReference type="InterPro" id="IPR052233">
    <property type="entry name" value="Rho-type_GEFs"/>
</dbReference>
<dbReference type="Pfam" id="PF00780">
    <property type="entry name" value="CNH"/>
    <property type="match status" value="1"/>
</dbReference>
<dbReference type="PROSITE" id="PS50010">
    <property type="entry name" value="DH_2"/>
    <property type="match status" value="1"/>
</dbReference>
<feature type="domain" description="DH" evidence="2">
    <location>
        <begin position="47"/>
        <end position="270"/>
    </location>
</feature>
<proteinExistence type="predicted"/>
<evidence type="ECO:0000256" key="1">
    <source>
        <dbReference type="ARBA" id="ARBA00022658"/>
    </source>
</evidence>
<evidence type="ECO:0000259" key="2">
    <source>
        <dbReference type="PROSITE" id="PS50010"/>
    </source>
</evidence>
<evidence type="ECO:0008006" key="6">
    <source>
        <dbReference type="Google" id="ProtNLM"/>
    </source>
</evidence>
<evidence type="ECO:0000313" key="4">
    <source>
        <dbReference type="EMBL" id="OQS55015.1"/>
    </source>
</evidence>
<dbReference type="GO" id="GO:0005085">
    <property type="term" value="F:guanyl-nucleotide exchange factor activity"/>
    <property type="evidence" value="ECO:0007669"/>
    <property type="project" value="UniProtKB-KW"/>
</dbReference>
<dbReference type="PROSITE" id="PS50219">
    <property type="entry name" value="CNH"/>
    <property type="match status" value="1"/>
</dbReference>
<dbReference type="Gene3D" id="1.20.900.10">
    <property type="entry name" value="Dbl homology (DH) domain"/>
    <property type="match status" value="1"/>
</dbReference>